<evidence type="ECO:0000313" key="1">
    <source>
        <dbReference type="EMBL" id="KAL0262097.1"/>
    </source>
</evidence>
<name>A0ABR3CNA3_9PEZI</name>
<dbReference type="EMBL" id="JAJVCZ030000003">
    <property type="protein sequence ID" value="KAL0262097.1"/>
    <property type="molecule type" value="Genomic_DNA"/>
</dbReference>
<organism evidence="1 2">
    <name type="scientific">Diplodia seriata</name>
    <dbReference type="NCBI Taxonomy" id="420778"/>
    <lineage>
        <taxon>Eukaryota</taxon>
        <taxon>Fungi</taxon>
        <taxon>Dikarya</taxon>
        <taxon>Ascomycota</taxon>
        <taxon>Pezizomycotina</taxon>
        <taxon>Dothideomycetes</taxon>
        <taxon>Dothideomycetes incertae sedis</taxon>
        <taxon>Botryosphaeriales</taxon>
        <taxon>Botryosphaeriaceae</taxon>
        <taxon>Diplodia</taxon>
    </lineage>
</organism>
<gene>
    <name evidence="1" type="ORF">SLS55_003533</name>
</gene>
<keyword evidence="2" id="KW-1185">Reference proteome</keyword>
<accession>A0ABR3CNA3</accession>
<dbReference type="Proteomes" id="UP001430584">
    <property type="component" value="Unassembled WGS sequence"/>
</dbReference>
<comment type="caution">
    <text evidence="1">The sequence shown here is derived from an EMBL/GenBank/DDBJ whole genome shotgun (WGS) entry which is preliminary data.</text>
</comment>
<protein>
    <submittedName>
        <fullName evidence="1">Uncharacterized protein</fullName>
    </submittedName>
</protein>
<dbReference type="GeneID" id="92007618"/>
<proteinExistence type="predicted"/>
<reference evidence="1 2" key="1">
    <citation type="submission" date="2024-02" db="EMBL/GenBank/DDBJ databases">
        <title>De novo assembly and annotation of 12 fungi associated with fruit tree decline syndrome in Ontario, Canada.</title>
        <authorList>
            <person name="Sulman M."/>
            <person name="Ellouze W."/>
            <person name="Ilyukhin E."/>
        </authorList>
    </citation>
    <scope>NUCLEOTIDE SEQUENCE [LARGE SCALE GENOMIC DNA]</scope>
    <source>
        <strain evidence="1 2">FDS-637</strain>
    </source>
</reference>
<evidence type="ECO:0000313" key="2">
    <source>
        <dbReference type="Proteomes" id="UP001430584"/>
    </source>
</evidence>
<sequence length="66" mass="7459">MFSSSSRTFLEKEESLAIELPLSGLLPDLRELISTLWTKTSGAPSMLALYERIWNVEQGLTKVMQN</sequence>
<dbReference type="RefSeq" id="XP_066635126.1">
    <property type="nucleotide sequence ID" value="XM_066775007.1"/>
</dbReference>